<feature type="domain" description="CBS" evidence="3">
    <location>
        <begin position="104"/>
        <end position="160"/>
    </location>
</feature>
<dbReference type="CDD" id="cd02205">
    <property type="entry name" value="CBS_pair_SF"/>
    <property type="match status" value="1"/>
</dbReference>
<dbReference type="Pfam" id="PF00571">
    <property type="entry name" value="CBS"/>
    <property type="match status" value="2"/>
</dbReference>
<evidence type="ECO:0000313" key="4">
    <source>
        <dbReference type="EMBL" id="AEH24176.1"/>
    </source>
</evidence>
<proteinExistence type="predicted"/>
<dbReference type="InterPro" id="IPR050511">
    <property type="entry name" value="AMPK_gamma/SDS23_families"/>
</dbReference>
<dbReference type="InterPro" id="IPR000644">
    <property type="entry name" value="CBS_dom"/>
</dbReference>
<dbReference type="PROSITE" id="PS51371">
    <property type="entry name" value="CBS"/>
    <property type="match status" value="1"/>
</dbReference>
<dbReference type="PANTHER" id="PTHR13780">
    <property type="entry name" value="AMP-ACTIVATED PROTEIN KINASE, GAMMA REGULATORY SUBUNIT"/>
    <property type="match status" value="1"/>
</dbReference>
<evidence type="ECO:0000313" key="5">
    <source>
        <dbReference type="Proteomes" id="UP000008386"/>
    </source>
</evidence>
<keyword evidence="1" id="KW-0677">Repeat</keyword>
<dbReference type="KEGG" id="pya:PYCH_04860"/>
<dbReference type="Gene3D" id="3.10.580.10">
    <property type="entry name" value="CBS-domain"/>
    <property type="match status" value="1"/>
</dbReference>
<keyword evidence="2" id="KW-0129">CBS domain</keyword>
<evidence type="ECO:0000256" key="1">
    <source>
        <dbReference type="ARBA" id="ARBA00022737"/>
    </source>
</evidence>
<evidence type="ECO:0000256" key="2">
    <source>
        <dbReference type="PROSITE-ProRule" id="PRU00703"/>
    </source>
</evidence>
<dbReference type="EMBL" id="CP002779">
    <property type="protein sequence ID" value="AEH24176.1"/>
    <property type="molecule type" value="Genomic_DNA"/>
</dbReference>
<dbReference type="SMART" id="SM00116">
    <property type="entry name" value="CBS"/>
    <property type="match status" value="2"/>
</dbReference>
<dbReference type="HOGENOM" id="CLU_1551886_0_0_2"/>
<evidence type="ECO:0000259" key="3">
    <source>
        <dbReference type="PROSITE" id="PS51371"/>
    </source>
</evidence>
<dbReference type="STRING" id="529709.PYCH_04860"/>
<organism evidence="4 5">
    <name type="scientific">Pyrococcus yayanosii (strain CH1 / JCM 16557)</name>
    <dbReference type="NCBI Taxonomy" id="529709"/>
    <lineage>
        <taxon>Archaea</taxon>
        <taxon>Methanobacteriati</taxon>
        <taxon>Methanobacteriota</taxon>
        <taxon>Thermococci</taxon>
        <taxon>Thermococcales</taxon>
        <taxon>Thermococcaceae</taxon>
        <taxon>Pyrococcus</taxon>
    </lineage>
</organism>
<gene>
    <name evidence="4" type="ordered locus">PYCH_04860</name>
</gene>
<dbReference type="AlphaFoldDB" id="F8AIS3"/>
<protein>
    <recommendedName>
        <fullName evidence="3">CBS domain-containing protein</fullName>
    </recommendedName>
</protein>
<dbReference type="SUPFAM" id="SSF54631">
    <property type="entry name" value="CBS-domain pair"/>
    <property type="match status" value="1"/>
</dbReference>
<dbReference type="Proteomes" id="UP000008386">
    <property type="component" value="Chromosome"/>
</dbReference>
<dbReference type="eggNOG" id="arCOG05097">
    <property type="taxonomic scope" value="Archaea"/>
</dbReference>
<keyword evidence="5" id="KW-1185">Reference proteome</keyword>
<dbReference type="InterPro" id="IPR046342">
    <property type="entry name" value="CBS_dom_sf"/>
</dbReference>
<reference evidence="4 5" key="1">
    <citation type="journal article" date="2011" name="J. Bacteriol.">
        <title>Complete genome sequence of the obligate piezophilic hyperthermophilic archaeon Pyrococcus yayanosii CH1.</title>
        <authorList>
            <person name="Jun X."/>
            <person name="Lupeng L."/>
            <person name="Minjuan X."/>
            <person name="Oger P."/>
            <person name="Fengping W."/>
            <person name="Jebbar M."/>
            <person name="Xiang X."/>
        </authorList>
    </citation>
    <scope>NUCLEOTIDE SEQUENCE [LARGE SCALE GENOMIC DNA]</scope>
    <source>
        <strain evidence="5">CH1 / JCM 16557</strain>
    </source>
</reference>
<accession>F8AIS3</accession>
<name>F8AIS3_PYRYC</name>
<sequence length="177" mass="20146">MVGEIERALQAFHSMKVRQITPPITSMPIVEEESAIVDVLKILRTRHHVWVVRSRESMELTGVIRYLDVVDILLPPTRQRARLGSISSMLKSIMAGAEKARDIMERNVLTVEEEATVLEALEKMKRYRVAILAITDERGKLKGEISLRLLINEFIRLMRVGGAQWTQRGSSSRLESP</sequence>